<dbReference type="GO" id="GO:0016887">
    <property type="term" value="F:ATP hydrolysis activity"/>
    <property type="evidence" value="ECO:0007669"/>
    <property type="project" value="InterPro"/>
</dbReference>
<protein>
    <recommendedName>
        <fullName evidence="6">ABC transporter domain-containing protein</fullName>
    </recommendedName>
</protein>
<keyword evidence="1" id="KW-0677">Repeat</keyword>
<keyword evidence="3" id="KW-0067">ATP-binding</keyword>
<dbReference type="PROSITE" id="PS00211">
    <property type="entry name" value="ABC_TRANSPORTER_1"/>
    <property type="match status" value="1"/>
</dbReference>
<evidence type="ECO:0000256" key="1">
    <source>
        <dbReference type="ARBA" id="ARBA00022737"/>
    </source>
</evidence>
<feature type="domain" description="ABC transporter" evidence="6">
    <location>
        <begin position="322"/>
        <end position="531"/>
    </location>
</feature>
<name>A0A1B2DLD6_9BACL</name>
<dbReference type="GO" id="GO:0005524">
    <property type="term" value="F:ATP binding"/>
    <property type="evidence" value="ECO:0007669"/>
    <property type="project" value="UniProtKB-KW"/>
</dbReference>
<gene>
    <name evidence="7" type="ORF">BBD42_20095</name>
</gene>
<feature type="coiled-coil region" evidence="4">
    <location>
        <begin position="277"/>
        <end position="304"/>
    </location>
</feature>
<keyword evidence="2" id="KW-0547">Nucleotide-binding</keyword>
<evidence type="ECO:0000256" key="3">
    <source>
        <dbReference type="ARBA" id="ARBA00022840"/>
    </source>
</evidence>
<dbReference type="RefSeq" id="WP_099519651.1">
    <property type="nucleotide sequence ID" value="NZ_CP016808.1"/>
</dbReference>
<dbReference type="InterPro" id="IPR027417">
    <property type="entry name" value="P-loop_NTPase"/>
</dbReference>
<evidence type="ECO:0000256" key="2">
    <source>
        <dbReference type="ARBA" id="ARBA00022741"/>
    </source>
</evidence>
<dbReference type="Gene3D" id="3.40.50.300">
    <property type="entry name" value="P-loop containing nucleotide triphosphate hydrolases"/>
    <property type="match status" value="2"/>
</dbReference>
<dbReference type="NCBIfam" id="NF000355">
    <property type="entry name" value="ribo_prot_ABC_F"/>
    <property type="match status" value="1"/>
</dbReference>
<dbReference type="InterPro" id="IPR050611">
    <property type="entry name" value="ABCF"/>
</dbReference>
<dbReference type="EMBL" id="CP016808">
    <property type="protein sequence ID" value="ANY68517.1"/>
    <property type="molecule type" value="Genomic_DNA"/>
</dbReference>
<dbReference type="SUPFAM" id="SSF52540">
    <property type="entry name" value="P-loop containing nucleoside triphosphate hydrolases"/>
    <property type="match status" value="2"/>
</dbReference>
<dbReference type="CDD" id="cd03221">
    <property type="entry name" value="ABCF_EF-3"/>
    <property type="match status" value="2"/>
</dbReference>
<dbReference type="PANTHER" id="PTHR19211">
    <property type="entry name" value="ATP-BINDING TRANSPORT PROTEIN-RELATED"/>
    <property type="match status" value="1"/>
</dbReference>
<keyword evidence="4" id="KW-0175">Coiled coil</keyword>
<evidence type="ECO:0000256" key="4">
    <source>
        <dbReference type="SAM" id="Coils"/>
    </source>
</evidence>
<evidence type="ECO:0000259" key="6">
    <source>
        <dbReference type="PROSITE" id="PS50893"/>
    </source>
</evidence>
<dbReference type="PANTHER" id="PTHR19211:SF100">
    <property type="entry name" value="RIBOSOME PROTECTION PROTEIN VMLR"/>
    <property type="match status" value="1"/>
</dbReference>
<evidence type="ECO:0000256" key="5">
    <source>
        <dbReference type="SAM" id="MobiDB-lite"/>
    </source>
</evidence>
<dbReference type="InterPro" id="IPR003439">
    <property type="entry name" value="ABC_transporter-like_ATP-bd"/>
</dbReference>
<dbReference type="SMART" id="SM00382">
    <property type="entry name" value="AAA"/>
    <property type="match status" value="2"/>
</dbReference>
<feature type="domain" description="ABC transporter" evidence="6">
    <location>
        <begin position="4"/>
        <end position="227"/>
    </location>
</feature>
<dbReference type="PROSITE" id="PS50893">
    <property type="entry name" value="ABC_TRANSPORTER_2"/>
    <property type="match status" value="2"/>
</dbReference>
<proteinExistence type="predicted"/>
<accession>A0A1B2DLD6</accession>
<dbReference type="AlphaFoldDB" id="A0A1B2DLD6"/>
<organism evidence="7">
    <name type="scientific">Paenibacillus sp. BIHB 4019</name>
    <dbReference type="NCBI Taxonomy" id="1870819"/>
    <lineage>
        <taxon>Bacteria</taxon>
        <taxon>Bacillati</taxon>
        <taxon>Bacillota</taxon>
        <taxon>Bacilli</taxon>
        <taxon>Bacillales</taxon>
        <taxon>Paenibacillaceae</taxon>
        <taxon>Paenibacillus</taxon>
    </lineage>
</organism>
<sequence length="589" mass="64547">MGKLEVKHIEIAVQDRLLGRLDGVWELGARDRVGIIGVNGAGKSTLLAVLAGRLEPDKGTVTRSGSSAELRQAAGYRGEAAADDQAGQQLSGVLSGEHELQEGAILRSRHSEGENTSRWQALDAGEAKAFGSGGEKTRTAIAELFASGAEILFADEPTSHLDAAGIRQLEEAFTAYPGAVIFVSHDRELLDHVCTSIIELEDGEILIFKGNYSAYKREKEAKRARAAFEYEQYAKERSRLLDSLAKVRQSAQGISHKPKRMSYKEANLGLEGMRSSQAKLNKAADALESRLERLEVKRRPAELEMPLFNAQAHEPCRSKHLLRLEQLEAGLSEDRWLFRELSVQIKPGMRIALVGGNGAGKTTLLQSIYEQAEGVSAAPSCRMGYFRQNLSLLDESKNVLQNVLASAVYPDAHVRTVLARTLFKGEDVFKQVALLSGGERVKAALAKLLLGRHNTLLLDEPSNYLDIYAREQLEETLRAYPGTIIFASHDRRLVSGAATHILQLLGDGEWRFSENEAPDYGCAAAGNPAAAGTWAAQASVEREELRLKLEQEFAETLARLSLPQRSAEEKAALELKFSELAAKRKALKL</sequence>
<dbReference type="InterPro" id="IPR017871">
    <property type="entry name" value="ABC_transporter-like_CS"/>
</dbReference>
<dbReference type="InterPro" id="IPR003593">
    <property type="entry name" value="AAA+_ATPase"/>
</dbReference>
<feature type="region of interest" description="Disordered" evidence="5">
    <location>
        <begin position="58"/>
        <end position="83"/>
    </location>
</feature>
<dbReference type="Pfam" id="PF00005">
    <property type="entry name" value="ABC_tran"/>
    <property type="match status" value="2"/>
</dbReference>
<reference evidence="7" key="1">
    <citation type="submission" date="2016-08" db="EMBL/GenBank/DDBJ databases">
        <title>Complete Genome Seqeunce of Paenibacillus sp. BIHB 4019 from tea rhizoplane.</title>
        <authorList>
            <person name="Thakur R."/>
            <person name="Swarnkar M.K."/>
            <person name="Gulati A."/>
        </authorList>
    </citation>
    <scope>NUCLEOTIDE SEQUENCE [LARGE SCALE GENOMIC DNA]</scope>
    <source>
        <strain evidence="7">BIHB4019</strain>
    </source>
</reference>
<evidence type="ECO:0000313" key="7">
    <source>
        <dbReference type="EMBL" id="ANY68517.1"/>
    </source>
</evidence>